<organism evidence="2 3">
    <name type="scientific">Mya arenaria</name>
    <name type="common">Soft-shell clam</name>
    <dbReference type="NCBI Taxonomy" id="6604"/>
    <lineage>
        <taxon>Eukaryota</taxon>
        <taxon>Metazoa</taxon>
        <taxon>Spiralia</taxon>
        <taxon>Lophotrochozoa</taxon>
        <taxon>Mollusca</taxon>
        <taxon>Bivalvia</taxon>
        <taxon>Autobranchia</taxon>
        <taxon>Heteroconchia</taxon>
        <taxon>Euheterodonta</taxon>
        <taxon>Imparidentia</taxon>
        <taxon>Neoheterodontei</taxon>
        <taxon>Myida</taxon>
        <taxon>Myoidea</taxon>
        <taxon>Myidae</taxon>
        <taxon>Mya</taxon>
    </lineage>
</organism>
<feature type="compositionally biased region" description="Polar residues" evidence="1">
    <location>
        <begin position="44"/>
        <end position="56"/>
    </location>
</feature>
<dbReference type="Proteomes" id="UP001164746">
    <property type="component" value="Chromosome 10"/>
</dbReference>
<feature type="region of interest" description="Disordered" evidence="1">
    <location>
        <begin position="44"/>
        <end position="63"/>
    </location>
</feature>
<evidence type="ECO:0000313" key="3">
    <source>
        <dbReference type="Proteomes" id="UP001164746"/>
    </source>
</evidence>
<gene>
    <name evidence="2" type="ORF">MAR_031512</name>
</gene>
<proteinExistence type="predicted"/>
<accession>A0ABY7F405</accession>
<sequence>MAIRIDYDTVDTNLCEIELNDHQYETLQERDDHRINKTTDFSNVSERENGNMTYENASGGPLS</sequence>
<dbReference type="EMBL" id="CP111021">
    <property type="protein sequence ID" value="WAR16918.1"/>
    <property type="molecule type" value="Genomic_DNA"/>
</dbReference>
<evidence type="ECO:0000256" key="1">
    <source>
        <dbReference type="SAM" id="MobiDB-lite"/>
    </source>
</evidence>
<keyword evidence="3" id="KW-1185">Reference proteome</keyword>
<protein>
    <submittedName>
        <fullName evidence="2">Uncharacterized protein</fullName>
    </submittedName>
</protein>
<evidence type="ECO:0000313" key="2">
    <source>
        <dbReference type="EMBL" id="WAR16918.1"/>
    </source>
</evidence>
<name>A0ABY7F405_MYAAR</name>
<reference evidence="2" key="1">
    <citation type="submission" date="2022-11" db="EMBL/GenBank/DDBJ databases">
        <title>Centuries of genome instability and evolution in soft-shell clam transmissible cancer (bioRxiv).</title>
        <authorList>
            <person name="Hart S.F.M."/>
            <person name="Yonemitsu M.A."/>
            <person name="Giersch R.M."/>
            <person name="Beal B.F."/>
            <person name="Arriagada G."/>
            <person name="Davis B.W."/>
            <person name="Ostrander E.A."/>
            <person name="Goff S.P."/>
            <person name="Metzger M.J."/>
        </authorList>
    </citation>
    <scope>NUCLEOTIDE SEQUENCE</scope>
    <source>
        <strain evidence="2">MELC-2E11</strain>
        <tissue evidence="2">Siphon/mantle</tissue>
    </source>
</reference>